<dbReference type="STRING" id="54.SAMN02745121_05057"/>
<organism evidence="1 2">
    <name type="scientific">Nannocystis exedens</name>
    <dbReference type="NCBI Taxonomy" id="54"/>
    <lineage>
        <taxon>Bacteria</taxon>
        <taxon>Pseudomonadati</taxon>
        <taxon>Myxococcota</taxon>
        <taxon>Polyangia</taxon>
        <taxon>Nannocystales</taxon>
        <taxon>Nannocystaceae</taxon>
        <taxon>Nannocystis</taxon>
    </lineage>
</organism>
<reference evidence="2" key="1">
    <citation type="submission" date="2016-10" db="EMBL/GenBank/DDBJ databases">
        <authorList>
            <person name="Varghese N."/>
            <person name="Submissions S."/>
        </authorList>
    </citation>
    <scope>NUCLEOTIDE SEQUENCE [LARGE SCALE GENOMIC DNA]</scope>
    <source>
        <strain evidence="2">ATCC 25963</strain>
    </source>
</reference>
<dbReference type="OrthoDB" id="9798632at2"/>
<name>A0A1I2CCC8_9BACT</name>
<sequence length="74" mass="8280">MIALGSFRTGLFRPSMLLTPQDRHGVEQAILLEVRPRLGWLLAGRQRRFRGITRADLGGAMARDAERDDPGVHV</sequence>
<dbReference type="EMBL" id="FOMX01000017">
    <property type="protein sequence ID" value="SFE65976.1"/>
    <property type="molecule type" value="Genomic_DNA"/>
</dbReference>
<dbReference type="RefSeq" id="WP_096326710.1">
    <property type="nucleotide sequence ID" value="NZ_FOMX01000017.1"/>
</dbReference>
<keyword evidence="2" id="KW-1185">Reference proteome</keyword>
<dbReference type="AlphaFoldDB" id="A0A1I2CCC8"/>
<dbReference type="Proteomes" id="UP000199400">
    <property type="component" value="Unassembled WGS sequence"/>
</dbReference>
<proteinExistence type="predicted"/>
<gene>
    <name evidence="1" type="ORF">SAMN02745121_05057</name>
</gene>
<evidence type="ECO:0000313" key="2">
    <source>
        <dbReference type="Proteomes" id="UP000199400"/>
    </source>
</evidence>
<evidence type="ECO:0000313" key="1">
    <source>
        <dbReference type="EMBL" id="SFE65976.1"/>
    </source>
</evidence>
<accession>A0A1I2CCC8</accession>
<protein>
    <submittedName>
        <fullName evidence="1">Uncharacterized protein</fullName>
    </submittedName>
</protein>